<protein>
    <recommendedName>
        <fullName evidence="2">G-patch domain-containing protein</fullName>
    </recommendedName>
</protein>
<dbReference type="OrthoDB" id="786951at2759"/>
<feature type="compositionally biased region" description="Low complexity" evidence="1">
    <location>
        <begin position="199"/>
        <end position="209"/>
    </location>
</feature>
<evidence type="ECO:0000259" key="2">
    <source>
        <dbReference type="PROSITE" id="PS50174"/>
    </source>
</evidence>
<keyword evidence="4" id="KW-1185">Reference proteome</keyword>
<gene>
    <name evidence="3" type="ORF">BU14_0259s0020</name>
</gene>
<dbReference type="PROSITE" id="PS50174">
    <property type="entry name" value="G_PATCH"/>
    <property type="match status" value="1"/>
</dbReference>
<evidence type="ECO:0000256" key="1">
    <source>
        <dbReference type="SAM" id="MobiDB-lite"/>
    </source>
</evidence>
<feature type="region of interest" description="Disordered" evidence="1">
    <location>
        <begin position="165"/>
        <end position="209"/>
    </location>
</feature>
<proteinExistence type="predicted"/>
<dbReference type="GO" id="GO:0003676">
    <property type="term" value="F:nucleic acid binding"/>
    <property type="evidence" value="ECO:0007669"/>
    <property type="project" value="InterPro"/>
</dbReference>
<organism evidence="3 4">
    <name type="scientific">Porphyra umbilicalis</name>
    <name type="common">Purple laver</name>
    <name type="synonym">Red alga</name>
    <dbReference type="NCBI Taxonomy" id="2786"/>
    <lineage>
        <taxon>Eukaryota</taxon>
        <taxon>Rhodophyta</taxon>
        <taxon>Bangiophyceae</taxon>
        <taxon>Bangiales</taxon>
        <taxon>Bangiaceae</taxon>
        <taxon>Porphyra</taxon>
    </lineage>
</organism>
<evidence type="ECO:0000313" key="3">
    <source>
        <dbReference type="EMBL" id="OSX74985.1"/>
    </source>
</evidence>
<dbReference type="AlphaFoldDB" id="A0A1X6P2I8"/>
<dbReference type="EMBL" id="KV918922">
    <property type="protein sequence ID" value="OSX74985.1"/>
    <property type="molecule type" value="Genomic_DNA"/>
</dbReference>
<dbReference type="Proteomes" id="UP000218209">
    <property type="component" value="Unassembled WGS sequence"/>
</dbReference>
<feature type="region of interest" description="Disordered" evidence="1">
    <location>
        <begin position="1"/>
        <end position="29"/>
    </location>
</feature>
<feature type="domain" description="G-patch" evidence="2">
    <location>
        <begin position="41"/>
        <end position="89"/>
    </location>
</feature>
<dbReference type="InterPro" id="IPR000467">
    <property type="entry name" value="G_patch_dom"/>
</dbReference>
<accession>A0A1X6P2I8</accession>
<name>A0A1X6P2I8_PORUM</name>
<reference evidence="3 4" key="1">
    <citation type="submission" date="2017-03" db="EMBL/GenBank/DDBJ databases">
        <title>WGS assembly of Porphyra umbilicalis.</title>
        <authorList>
            <person name="Brawley S.H."/>
            <person name="Blouin N.A."/>
            <person name="Ficko-Blean E."/>
            <person name="Wheeler G.L."/>
            <person name="Lohr M."/>
            <person name="Goodson H.V."/>
            <person name="Jenkins J.W."/>
            <person name="Blaby-Haas C.E."/>
            <person name="Helliwell K.E."/>
            <person name="Chan C."/>
            <person name="Marriage T."/>
            <person name="Bhattacharya D."/>
            <person name="Klein A.S."/>
            <person name="Badis Y."/>
            <person name="Brodie J."/>
            <person name="Cao Y."/>
            <person name="Collen J."/>
            <person name="Dittami S.M."/>
            <person name="Gachon C.M."/>
            <person name="Green B.R."/>
            <person name="Karpowicz S."/>
            <person name="Kim J.W."/>
            <person name="Kudahl U."/>
            <person name="Lin S."/>
            <person name="Michel G."/>
            <person name="Mittag M."/>
            <person name="Olson B.J."/>
            <person name="Pangilinan J."/>
            <person name="Peng Y."/>
            <person name="Qiu H."/>
            <person name="Shu S."/>
            <person name="Singer J.T."/>
            <person name="Smith A.G."/>
            <person name="Sprecher B.N."/>
            <person name="Wagner V."/>
            <person name="Wang W."/>
            <person name="Wang Z.-Y."/>
            <person name="Yan J."/>
            <person name="Yarish C."/>
            <person name="Zoeuner-Riek S."/>
            <person name="Zhuang Y."/>
            <person name="Zou Y."/>
            <person name="Lindquist E.A."/>
            <person name="Grimwood J."/>
            <person name="Barry K."/>
            <person name="Rokhsar D.S."/>
            <person name="Schmutz J."/>
            <person name="Stiller J.W."/>
            <person name="Grossman A.R."/>
            <person name="Prochnik S.E."/>
        </authorList>
    </citation>
    <scope>NUCLEOTIDE SEQUENCE [LARGE SCALE GENOMIC DNA]</scope>
    <source>
        <strain evidence="3">4086291</strain>
    </source>
</reference>
<sequence>MAGDSGCGRSVPQPVPVPRRRSYTTPKQTVSTTYDDLALSRGNVGFDMLMRLGYTPGLPLGADSTPGALVEPLGVTVKVGRGGLGRPPPPPRRDVRANVKAEAADYASVSALVGDIFKPRCRWCGWAGTAAGGRKLFRHERRCGSSGSRGSVDALAAAVTGGAMDVDDDDCESSSGWSGGSPTGVLDVDFGGREDDAGSSHGSDSALGLPLPMPAALPMDFHVDVDAPFKPLRR</sequence>
<evidence type="ECO:0000313" key="4">
    <source>
        <dbReference type="Proteomes" id="UP000218209"/>
    </source>
</evidence>